<dbReference type="InterPro" id="IPR039426">
    <property type="entry name" value="TonB-dep_rcpt-like"/>
</dbReference>
<proteinExistence type="inferred from homology"/>
<evidence type="ECO:0000256" key="7">
    <source>
        <dbReference type="ARBA" id="ARBA00023136"/>
    </source>
</evidence>
<dbReference type="RefSeq" id="WP_116236601.1">
    <property type="nucleotide sequence ID" value="NZ_QRDP01000004.1"/>
</dbReference>
<evidence type="ECO:0000256" key="11">
    <source>
        <dbReference type="RuleBase" id="RU003357"/>
    </source>
</evidence>
<keyword evidence="7 10" id="KW-0472">Membrane</keyword>
<feature type="domain" description="TonB-dependent receptor-like beta-barrel" evidence="13">
    <location>
        <begin position="215"/>
        <end position="633"/>
    </location>
</feature>
<sequence>MRILTVLLLSATATPALAQGAPIVVTASGLEDPVGEVAYNIVDLGAEDIARDPSGRLENILGRVAGFQLFRVSDSRSANPTSQGATLRGLGGNASSRALLILDGIPQSDPFGGWISWPGYDARNLGRVRVTRGGGSGAFGPGALAGTIELESLSTENFQPARASIAYGSRDATEMGFGVMLPPGENALLDVSGHYASGDGFIPVIRSQRGSVDEPAGYEQYGGAVRLAAPIGSSEIQVGGRFFHDERSRGIPFSGNRTRGIDGSVRLVGRGAWQWEALFYYQDRGFRNSFARVDAARTTATQVLDQYSVPSTGYGGRFEIRPALPGDAVEVRLGGDYRETEGRTKERFFFVAGAPTREREAGGVTRTAGGFAELTARAAPGLTLTGSARVDRWWIENGFFRQGDLGGPLNDQTLYPDRSDWRFTGRAGLAWQPANPLTIRAAGYTGWRLPTLNELFRPFRVGSDVTGANAMLRPESLDGVEIGVEYSPASILNLSGTIFYNRLEDAIANVTVGQGPGFFPGIGFVPGGGLARQRQNLDAIEAAGIELDARAQFAEWSIALSYAYTDAEVESSGAAAALDGLRPVQVARHNGAATLAYARDLGGEAAVTVRYIGGRFEDDLNQRQLNDALTVGARALIPLYGPLKAEIRAENIFNTRVEAGISGAGLIERAMPQTFWAGLRFAFF</sequence>
<dbReference type="InterPro" id="IPR037066">
    <property type="entry name" value="Plug_dom_sf"/>
</dbReference>
<dbReference type="Gene3D" id="2.170.130.10">
    <property type="entry name" value="TonB-dependent receptor, plug domain"/>
    <property type="match status" value="1"/>
</dbReference>
<dbReference type="AlphaFoldDB" id="A0A3D9FHP4"/>
<dbReference type="GO" id="GO:0015344">
    <property type="term" value="F:siderophore uptake transmembrane transporter activity"/>
    <property type="evidence" value="ECO:0007669"/>
    <property type="project" value="TreeGrafter"/>
</dbReference>
<evidence type="ECO:0000256" key="12">
    <source>
        <dbReference type="SAM" id="SignalP"/>
    </source>
</evidence>
<evidence type="ECO:0000256" key="10">
    <source>
        <dbReference type="PROSITE-ProRule" id="PRU01360"/>
    </source>
</evidence>
<evidence type="ECO:0000259" key="13">
    <source>
        <dbReference type="Pfam" id="PF00593"/>
    </source>
</evidence>
<name>A0A3D9FHP4_9SPHN</name>
<dbReference type="EMBL" id="QRDP01000004">
    <property type="protein sequence ID" value="RED17310.1"/>
    <property type="molecule type" value="Genomic_DNA"/>
</dbReference>
<dbReference type="Pfam" id="PF00593">
    <property type="entry name" value="TonB_dep_Rec_b-barrel"/>
    <property type="match status" value="1"/>
</dbReference>
<dbReference type="InterPro" id="IPR000531">
    <property type="entry name" value="Beta-barrel_TonB"/>
</dbReference>
<comment type="caution">
    <text evidence="15">The sequence shown here is derived from an EMBL/GenBank/DDBJ whole genome shotgun (WGS) entry which is preliminary data.</text>
</comment>
<keyword evidence="3 10" id="KW-1134">Transmembrane beta strand</keyword>
<feature type="signal peptide" evidence="12">
    <location>
        <begin position="1"/>
        <end position="18"/>
    </location>
</feature>
<evidence type="ECO:0000313" key="15">
    <source>
        <dbReference type="EMBL" id="RED17310.1"/>
    </source>
</evidence>
<evidence type="ECO:0000259" key="14">
    <source>
        <dbReference type="Pfam" id="PF07715"/>
    </source>
</evidence>
<dbReference type="OrthoDB" id="7374174at2"/>
<dbReference type="SUPFAM" id="SSF56935">
    <property type="entry name" value="Porins"/>
    <property type="match status" value="1"/>
</dbReference>
<feature type="domain" description="TonB-dependent receptor plug" evidence="14">
    <location>
        <begin position="36"/>
        <end position="147"/>
    </location>
</feature>
<comment type="subcellular location">
    <subcellularLocation>
        <location evidence="1 10">Cell outer membrane</location>
        <topology evidence="1 10">Multi-pass membrane protein</topology>
    </subcellularLocation>
</comment>
<dbReference type="Proteomes" id="UP000256310">
    <property type="component" value="Unassembled WGS sequence"/>
</dbReference>
<dbReference type="Gene3D" id="2.40.170.20">
    <property type="entry name" value="TonB-dependent receptor, beta-barrel domain"/>
    <property type="match status" value="1"/>
</dbReference>
<organism evidence="15 16">
    <name type="scientific">Parasphingopyxis lamellibrachiae</name>
    <dbReference type="NCBI Taxonomy" id="680125"/>
    <lineage>
        <taxon>Bacteria</taxon>
        <taxon>Pseudomonadati</taxon>
        <taxon>Pseudomonadota</taxon>
        <taxon>Alphaproteobacteria</taxon>
        <taxon>Sphingomonadales</taxon>
        <taxon>Sphingomonadaceae</taxon>
        <taxon>Parasphingopyxis</taxon>
    </lineage>
</organism>
<keyword evidence="9 10" id="KW-0998">Cell outer membrane</keyword>
<keyword evidence="4 10" id="KW-0812">Transmembrane</keyword>
<keyword evidence="16" id="KW-1185">Reference proteome</keyword>
<protein>
    <submittedName>
        <fullName evidence="15">Outer membrane cobalamin receptor</fullName>
    </submittedName>
</protein>
<dbReference type="InterPro" id="IPR036942">
    <property type="entry name" value="Beta-barrel_TonB_sf"/>
</dbReference>
<dbReference type="InterPro" id="IPR012910">
    <property type="entry name" value="Plug_dom"/>
</dbReference>
<gene>
    <name evidence="15" type="ORF">DFR46_2356</name>
</gene>
<evidence type="ECO:0000256" key="4">
    <source>
        <dbReference type="ARBA" id="ARBA00022692"/>
    </source>
</evidence>
<keyword evidence="6 11" id="KW-0798">TonB box</keyword>
<dbReference type="Pfam" id="PF07715">
    <property type="entry name" value="Plug"/>
    <property type="match status" value="1"/>
</dbReference>
<evidence type="ECO:0000256" key="5">
    <source>
        <dbReference type="ARBA" id="ARBA00022729"/>
    </source>
</evidence>
<evidence type="ECO:0000256" key="2">
    <source>
        <dbReference type="ARBA" id="ARBA00022448"/>
    </source>
</evidence>
<keyword evidence="5 12" id="KW-0732">Signal</keyword>
<evidence type="ECO:0000313" key="16">
    <source>
        <dbReference type="Proteomes" id="UP000256310"/>
    </source>
</evidence>
<dbReference type="GO" id="GO:0009279">
    <property type="term" value="C:cell outer membrane"/>
    <property type="evidence" value="ECO:0007669"/>
    <property type="project" value="UniProtKB-SubCell"/>
</dbReference>
<evidence type="ECO:0000256" key="3">
    <source>
        <dbReference type="ARBA" id="ARBA00022452"/>
    </source>
</evidence>
<accession>A0A3D9FHP4</accession>
<dbReference type="PROSITE" id="PS52016">
    <property type="entry name" value="TONB_DEPENDENT_REC_3"/>
    <property type="match status" value="1"/>
</dbReference>
<evidence type="ECO:0000256" key="8">
    <source>
        <dbReference type="ARBA" id="ARBA00023170"/>
    </source>
</evidence>
<keyword evidence="8 15" id="KW-0675">Receptor</keyword>
<evidence type="ECO:0000256" key="6">
    <source>
        <dbReference type="ARBA" id="ARBA00023077"/>
    </source>
</evidence>
<feature type="chain" id="PRO_5017656844" evidence="12">
    <location>
        <begin position="19"/>
        <end position="684"/>
    </location>
</feature>
<dbReference type="GO" id="GO:0044718">
    <property type="term" value="P:siderophore transmembrane transport"/>
    <property type="evidence" value="ECO:0007669"/>
    <property type="project" value="TreeGrafter"/>
</dbReference>
<keyword evidence="2 10" id="KW-0813">Transport</keyword>
<evidence type="ECO:0000256" key="9">
    <source>
        <dbReference type="ARBA" id="ARBA00023237"/>
    </source>
</evidence>
<dbReference type="PANTHER" id="PTHR30069">
    <property type="entry name" value="TONB-DEPENDENT OUTER MEMBRANE RECEPTOR"/>
    <property type="match status" value="1"/>
</dbReference>
<reference evidence="15 16" key="1">
    <citation type="submission" date="2018-07" db="EMBL/GenBank/DDBJ databases">
        <title>Genomic Encyclopedia of Type Strains, Phase IV (KMG-IV): sequencing the most valuable type-strain genomes for metagenomic binning, comparative biology and taxonomic classification.</title>
        <authorList>
            <person name="Goeker M."/>
        </authorList>
    </citation>
    <scope>NUCLEOTIDE SEQUENCE [LARGE SCALE GENOMIC DNA]</scope>
    <source>
        <strain evidence="15 16">DSM 26725</strain>
    </source>
</reference>
<comment type="similarity">
    <text evidence="10 11">Belongs to the TonB-dependent receptor family.</text>
</comment>
<evidence type="ECO:0000256" key="1">
    <source>
        <dbReference type="ARBA" id="ARBA00004571"/>
    </source>
</evidence>
<dbReference type="PANTHER" id="PTHR30069:SF29">
    <property type="entry name" value="HEMOGLOBIN AND HEMOGLOBIN-HAPTOGLOBIN-BINDING PROTEIN 1-RELATED"/>
    <property type="match status" value="1"/>
</dbReference>